<sequence length="175" mass="19766">MQPFWDEGLNGVFVFMKVLVGEKERYNMVDKSKSILNNLRNCYIIGHPEFIVILPNQFRVKRKLKNFMMKEDKVRHQNDGGNHIRGNFNRRNGGRGGGNHFGGKGGGFRGRNRGRSFRGGHRGGGGRNRELASRDLSDIFEPFSSPAVARISRPNYSSNSKAKKSLIFVCNSTFS</sequence>
<dbReference type="AlphaFoldDB" id="A0A914QTC6"/>
<name>A0A914QTC6_9BILA</name>
<dbReference type="Pfam" id="PF25790">
    <property type="entry name" value="BCD1"/>
    <property type="match status" value="1"/>
</dbReference>
<protein>
    <recommendedName>
        <fullName evidence="2">BCD1 alpha/beta domain-containing protein</fullName>
    </recommendedName>
</protein>
<reference evidence="4" key="1">
    <citation type="submission" date="2022-11" db="UniProtKB">
        <authorList>
            <consortium name="WormBaseParasite"/>
        </authorList>
    </citation>
    <scope>IDENTIFICATION</scope>
</reference>
<feature type="region of interest" description="Disordered" evidence="1">
    <location>
        <begin position="76"/>
        <end position="131"/>
    </location>
</feature>
<organism evidence="3 4">
    <name type="scientific">Panagrolaimus davidi</name>
    <dbReference type="NCBI Taxonomy" id="227884"/>
    <lineage>
        <taxon>Eukaryota</taxon>
        <taxon>Metazoa</taxon>
        <taxon>Ecdysozoa</taxon>
        <taxon>Nematoda</taxon>
        <taxon>Chromadorea</taxon>
        <taxon>Rhabditida</taxon>
        <taxon>Tylenchina</taxon>
        <taxon>Panagrolaimomorpha</taxon>
        <taxon>Panagrolaimoidea</taxon>
        <taxon>Panagrolaimidae</taxon>
        <taxon>Panagrolaimus</taxon>
    </lineage>
</organism>
<evidence type="ECO:0000313" key="3">
    <source>
        <dbReference type="Proteomes" id="UP000887578"/>
    </source>
</evidence>
<feature type="compositionally biased region" description="Basic residues" evidence="1">
    <location>
        <begin position="110"/>
        <end position="121"/>
    </location>
</feature>
<evidence type="ECO:0000313" key="4">
    <source>
        <dbReference type="WBParaSite" id="PDA_v2.g680.t1"/>
    </source>
</evidence>
<feature type="compositionally biased region" description="Low complexity" evidence="1">
    <location>
        <begin position="80"/>
        <end position="91"/>
    </location>
</feature>
<keyword evidence="3" id="KW-1185">Reference proteome</keyword>
<evidence type="ECO:0000256" key="1">
    <source>
        <dbReference type="SAM" id="MobiDB-lite"/>
    </source>
</evidence>
<dbReference type="InterPro" id="IPR057721">
    <property type="entry name" value="BCD1_alpha/beta"/>
</dbReference>
<accession>A0A914QTC6</accession>
<feature type="compositionally biased region" description="Gly residues" evidence="1">
    <location>
        <begin position="94"/>
        <end position="109"/>
    </location>
</feature>
<dbReference type="WBParaSite" id="PDA_v2.g680.t1">
    <property type="protein sequence ID" value="PDA_v2.g680.t1"/>
    <property type="gene ID" value="PDA_v2.g680"/>
</dbReference>
<feature type="domain" description="BCD1 alpha/beta" evidence="2">
    <location>
        <begin position="2"/>
        <end position="59"/>
    </location>
</feature>
<evidence type="ECO:0000259" key="2">
    <source>
        <dbReference type="Pfam" id="PF25790"/>
    </source>
</evidence>
<proteinExistence type="predicted"/>
<dbReference type="Proteomes" id="UP000887578">
    <property type="component" value="Unplaced"/>
</dbReference>